<feature type="compositionally biased region" description="Polar residues" evidence="1">
    <location>
        <begin position="472"/>
        <end position="486"/>
    </location>
</feature>
<dbReference type="InterPro" id="IPR023278">
    <property type="entry name" value="Ethylene_insens-like_DNA-bd"/>
</dbReference>
<feature type="domain" description="Subtelomeric hrmA-associated cluster protein AFUB-079030/YDR124W-like helical bundle" evidence="2">
    <location>
        <begin position="203"/>
        <end position="314"/>
    </location>
</feature>
<protein>
    <recommendedName>
        <fullName evidence="2">Subtelomeric hrmA-associated cluster protein AFUB-079030/YDR124W-like helical bundle domain-containing protein</fullName>
    </recommendedName>
</protein>
<dbReference type="AlphaFoldDB" id="A0A427YSG0"/>
<feature type="compositionally biased region" description="Acidic residues" evidence="1">
    <location>
        <begin position="108"/>
        <end position="141"/>
    </location>
</feature>
<sequence>MPRIPVRTTPYHTLPRCTRHYKSKRDLILRALGKASFINGSQFVIAWISPKGEVDVYASELLQAAVSPKEGGVLSRKELEREATRVRGEMGRRWEEIRRLEEAGEAPSLEDDAEEGAEQEDAEEGAEQEDAEDEDNSEEIDADRTLVDDMPPKLIDINMANSLAGNALKKPSPTAMMSTFPAAAARSSTPSPPMHTLTLAPPAIENYYASRFAALQQATCKLVVKAWIKVIEPKKQMKFPYNKGEELKPAWWPEGVRHREPDHLSKQERLTLLCSIVRSPLISVARLELSTAEAAAFISRPRLAILREVYLVAKEEEKRRKENDLASDLIVHLPNLPVSPSAVSPEGPEKRTHSQFEALDKENIAVSSSYAQHSQKRMKHPNRLAALTTANPNSYDGYTQPFTFAPAAWREPATAPAHLQYETYGSEYRSPNPDPSERYHPNHLAPILNHHHSSHVTAAPTHAHSPIDSPAFSHSATMSASTSQPGSGYYGRAGSYMQQQQVEYLHQHGHAQHGYDYGSPYITDNQWDAGFATSA</sequence>
<dbReference type="InterPro" id="IPR021264">
    <property type="entry name" value="AFUB_079030/YDR124W-like"/>
</dbReference>
<reference evidence="3 4" key="1">
    <citation type="submission" date="2018-11" db="EMBL/GenBank/DDBJ databases">
        <title>Genome sequence of Saitozyma podzolica DSM 27192.</title>
        <authorList>
            <person name="Aliyu H."/>
            <person name="Gorte O."/>
            <person name="Ochsenreither K."/>
        </authorList>
    </citation>
    <scope>NUCLEOTIDE SEQUENCE [LARGE SCALE GENOMIC DNA]</scope>
    <source>
        <strain evidence="3 4">DSM 27192</strain>
    </source>
</reference>
<dbReference type="PANTHER" id="PTHR36102">
    <property type="entry name" value="CHROMOSOME 10, WHOLE GENOME SHOTGUN SEQUENCE"/>
    <property type="match status" value="1"/>
</dbReference>
<dbReference type="OrthoDB" id="5338458at2759"/>
<evidence type="ECO:0000259" key="2">
    <source>
        <dbReference type="Pfam" id="PF11001"/>
    </source>
</evidence>
<dbReference type="PANTHER" id="PTHR36102:SF1">
    <property type="entry name" value="YDR124W-LIKE HELICAL BUNDLE DOMAIN-CONTAINING PROTEIN"/>
    <property type="match status" value="1"/>
</dbReference>
<evidence type="ECO:0000313" key="3">
    <source>
        <dbReference type="EMBL" id="RSH94088.1"/>
    </source>
</evidence>
<proteinExistence type="predicted"/>
<dbReference type="Pfam" id="PF11001">
    <property type="entry name" value="AFUB_07903_YDR124W_hel"/>
    <property type="match status" value="1"/>
</dbReference>
<accession>A0A427YSG0</accession>
<dbReference type="SUPFAM" id="SSF116768">
    <property type="entry name" value="DNA-binding domain of EIN3-like"/>
    <property type="match status" value="1"/>
</dbReference>
<gene>
    <name evidence="3" type="ORF">EHS25_006742</name>
</gene>
<keyword evidence="4" id="KW-1185">Reference proteome</keyword>
<dbReference type="GO" id="GO:0005634">
    <property type="term" value="C:nucleus"/>
    <property type="evidence" value="ECO:0007669"/>
    <property type="project" value="InterPro"/>
</dbReference>
<name>A0A427YSG0_9TREE</name>
<dbReference type="InterPro" id="IPR047092">
    <property type="entry name" value="AFUB_07903/YDR124W-like_hel"/>
</dbReference>
<dbReference type="GO" id="GO:0003700">
    <property type="term" value="F:DNA-binding transcription factor activity"/>
    <property type="evidence" value="ECO:0007669"/>
    <property type="project" value="InterPro"/>
</dbReference>
<feature type="region of interest" description="Disordered" evidence="1">
    <location>
        <begin position="98"/>
        <end position="145"/>
    </location>
</feature>
<comment type="caution">
    <text evidence="3">The sequence shown here is derived from an EMBL/GenBank/DDBJ whole genome shotgun (WGS) entry which is preliminary data.</text>
</comment>
<evidence type="ECO:0000256" key="1">
    <source>
        <dbReference type="SAM" id="MobiDB-lite"/>
    </source>
</evidence>
<dbReference type="STRING" id="1890683.A0A427YSG0"/>
<evidence type="ECO:0000313" key="4">
    <source>
        <dbReference type="Proteomes" id="UP000279259"/>
    </source>
</evidence>
<dbReference type="Proteomes" id="UP000279259">
    <property type="component" value="Unassembled WGS sequence"/>
</dbReference>
<organism evidence="3 4">
    <name type="scientific">Saitozyma podzolica</name>
    <dbReference type="NCBI Taxonomy" id="1890683"/>
    <lineage>
        <taxon>Eukaryota</taxon>
        <taxon>Fungi</taxon>
        <taxon>Dikarya</taxon>
        <taxon>Basidiomycota</taxon>
        <taxon>Agaricomycotina</taxon>
        <taxon>Tremellomycetes</taxon>
        <taxon>Tremellales</taxon>
        <taxon>Trimorphomycetaceae</taxon>
        <taxon>Saitozyma</taxon>
    </lineage>
</organism>
<dbReference type="EMBL" id="RSCD01000003">
    <property type="protein sequence ID" value="RSH94088.1"/>
    <property type="molecule type" value="Genomic_DNA"/>
</dbReference>
<feature type="region of interest" description="Disordered" evidence="1">
    <location>
        <begin position="455"/>
        <end position="486"/>
    </location>
</feature>